<feature type="transmembrane region" description="Helical" evidence="1">
    <location>
        <begin position="290"/>
        <end position="308"/>
    </location>
</feature>
<feature type="transmembrane region" description="Helical" evidence="1">
    <location>
        <begin position="12"/>
        <end position="33"/>
    </location>
</feature>
<dbReference type="AlphaFoldDB" id="A0A927FTM8"/>
<accession>A0A927FTM8</accession>
<feature type="transmembrane region" description="Helical" evidence="1">
    <location>
        <begin position="106"/>
        <end position="125"/>
    </location>
</feature>
<feature type="transmembrane region" description="Helical" evidence="1">
    <location>
        <begin position="262"/>
        <end position="283"/>
    </location>
</feature>
<name>A0A927FTM8_9HYPH</name>
<keyword evidence="3" id="KW-1185">Reference proteome</keyword>
<organism evidence="2 3">
    <name type="scientific">Devosia oryzisoli</name>
    <dbReference type="NCBI Taxonomy" id="2774138"/>
    <lineage>
        <taxon>Bacteria</taxon>
        <taxon>Pseudomonadati</taxon>
        <taxon>Pseudomonadota</taxon>
        <taxon>Alphaproteobacteria</taxon>
        <taxon>Hyphomicrobiales</taxon>
        <taxon>Devosiaceae</taxon>
        <taxon>Devosia</taxon>
    </lineage>
</organism>
<evidence type="ECO:0000256" key="1">
    <source>
        <dbReference type="SAM" id="Phobius"/>
    </source>
</evidence>
<sequence length="596" mass="63977">MSLSPARPPRLDWRWFIAIWAIAIATLVVRSMVGRGDAPFFGDTDDAMRMVVVRDFLAGQPWYDLVQHRLNTPFGAEIHWSRLVDVPLAVLVGGFGLVLDPTSAMVAAGTVWPLVLLGVLLWLSAKIALELVGSEGLLPALVLPVLSPAILTEFTPGRVDHHSVVILLTVMALWLSLVALRRPKLGWAAGLICATTLAIAVEAIPMALAAILAFGLAYVADRNRAGAMRRFGLAFGGGLALHLALIRPPARWLEAACDMISPVYVLAGLLVAAAFTIVSWLPAPRPWQRFSLLAVFGGLAAGLVVIVYPQCLGGPYAAVDPWLQTYWLGAIVEAKPWHRSLVDLPPYTIAVSLPVMLALAVGALAFRREPEKRLGWMVLLVFLLCATAVMLAQVRGARLAFMPAVPAACWLIVTVRTHYLRRGRVLDALGLVGSWLAFSGVVLAVIATLVVNLLPGQQHSTLTAADTGLTKESCLTPAAFADLKGLPPARIMTPIDLGSHMLLETHHEVVAAPYHRNQQGVLDAFRFFNGPEAAAHKVARERGLSLLVTCPAMPEMRGVGGPPPDAIVTLLAQDRPPSWLQPVTAPGPLKVYAIAP</sequence>
<keyword evidence="1" id="KW-1133">Transmembrane helix</keyword>
<feature type="transmembrane region" description="Helical" evidence="1">
    <location>
        <begin position="163"/>
        <end position="180"/>
    </location>
</feature>
<reference evidence="2" key="1">
    <citation type="submission" date="2020-09" db="EMBL/GenBank/DDBJ databases">
        <title>Genome seq and assembly of Devosia sp.</title>
        <authorList>
            <person name="Chhetri G."/>
        </authorList>
    </citation>
    <scope>NUCLEOTIDE SEQUENCE</scope>
    <source>
        <strain evidence="2">PTR5</strain>
    </source>
</reference>
<evidence type="ECO:0000313" key="3">
    <source>
        <dbReference type="Proteomes" id="UP000654108"/>
    </source>
</evidence>
<feature type="transmembrane region" description="Helical" evidence="1">
    <location>
        <begin position="400"/>
        <end position="419"/>
    </location>
</feature>
<protein>
    <submittedName>
        <fullName evidence="2">Uncharacterized protein</fullName>
    </submittedName>
</protein>
<feature type="transmembrane region" description="Helical" evidence="1">
    <location>
        <begin position="231"/>
        <end position="250"/>
    </location>
</feature>
<gene>
    <name evidence="2" type="ORF">IC608_11360</name>
</gene>
<keyword evidence="1" id="KW-0472">Membrane</keyword>
<feature type="transmembrane region" description="Helical" evidence="1">
    <location>
        <begin position="431"/>
        <end position="454"/>
    </location>
</feature>
<dbReference type="Proteomes" id="UP000654108">
    <property type="component" value="Unassembled WGS sequence"/>
</dbReference>
<comment type="caution">
    <text evidence="2">The sequence shown here is derived from an EMBL/GenBank/DDBJ whole genome shotgun (WGS) entry which is preliminary data.</text>
</comment>
<dbReference type="RefSeq" id="WP_191775367.1">
    <property type="nucleotide sequence ID" value="NZ_JACYFU010000002.1"/>
</dbReference>
<feature type="transmembrane region" description="Helical" evidence="1">
    <location>
        <begin position="186"/>
        <end position="219"/>
    </location>
</feature>
<feature type="transmembrane region" description="Helical" evidence="1">
    <location>
        <begin position="347"/>
        <end position="367"/>
    </location>
</feature>
<proteinExistence type="predicted"/>
<dbReference type="EMBL" id="JACYFU010000002">
    <property type="protein sequence ID" value="MBD8066070.1"/>
    <property type="molecule type" value="Genomic_DNA"/>
</dbReference>
<keyword evidence="1" id="KW-0812">Transmembrane</keyword>
<evidence type="ECO:0000313" key="2">
    <source>
        <dbReference type="EMBL" id="MBD8066070.1"/>
    </source>
</evidence>
<feature type="transmembrane region" description="Helical" evidence="1">
    <location>
        <begin position="374"/>
        <end position="394"/>
    </location>
</feature>